<dbReference type="EMBL" id="CP060414">
    <property type="protein sequence ID" value="QNT58807.1"/>
    <property type="molecule type" value="Genomic_DNA"/>
</dbReference>
<proteinExistence type="predicted"/>
<evidence type="ECO:0000313" key="1">
    <source>
        <dbReference type="EMBL" id="QNT58807.1"/>
    </source>
</evidence>
<organism evidence="1 2">
    <name type="scientific">Neisseria musculi</name>
    <dbReference type="NCBI Taxonomy" id="1815583"/>
    <lineage>
        <taxon>Bacteria</taxon>
        <taxon>Pseudomonadati</taxon>
        <taxon>Pseudomonadota</taxon>
        <taxon>Betaproteobacteria</taxon>
        <taxon>Neisseriales</taxon>
        <taxon>Neisseriaceae</taxon>
        <taxon>Neisseria</taxon>
    </lineage>
</organism>
<dbReference type="AlphaFoldDB" id="A0A7H1MAZ2"/>
<protein>
    <recommendedName>
        <fullName evidence="3">YbdD/YjiX family protein</fullName>
    </recommendedName>
</protein>
<evidence type="ECO:0008006" key="3">
    <source>
        <dbReference type="Google" id="ProtNLM"/>
    </source>
</evidence>
<dbReference type="Pfam" id="PF04328">
    <property type="entry name" value="Sel_put"/>
    <property type="match status" value="1"/>
</dbReference>
<dbReference type="KEGG" id="nmus:H7A79_1049"/>
<dbReference type="RefSeq" id="WP_187001330.1">
    <property type="nucleotide sequence ID" value="NZ_CP060414.2"/>
</dbReference>
<dbReference type="Proteomes" id="UP000516412">
    <property type="component" value="Chromosome"/>
</dbReference>
<sequence>MSFNLLQRIKNTWKTTRLAIGLIVGIPDYQNYVTRQRKHNPNAPVMTELQFRDYCSKRRSGSSGGRCC</sequence>
<dbReference type="PANTHER" id="PTHR38453:SF1">
    <property type="entry name" value="CYTOPLASMIC PROTEIN"/>
    <property type="match status" value="1"/>
</dbReference>
<gene>
    <name evidence="1" type="ORF">H7A79_1049</name>
</gene>
<keyword evidence="2" id="KW-1185">Reference proteome</keyword>
<reference evidence="1" key="1">
    <citation type="submission" date="2024-06" db="EMBL/GenBank/DDBJ databases">
        <title>Complete Genome Sequence of mouse commensal type strain Neisseria musculi.</title>
        <authorList>
            <person name="Thapa E."/>
            <person name="Aluvathingal J."/>
            <person name="Nadendla S."/>
            <person name="Mehta A."/>
            <person name="Tettelin H."/>
            <person name="Weyand N.J."/>
        </authorList>
    </citation>
    <scope>NUCLEOTIDE SEQUENCE</scope>
    <source>
        <strain evidence="1">NW831</strain>
    </source>
</reference>
<dbReference type="InterPro" id="IPR007423">
    <property type="entry name" value="Sel_put"/>
</dbReference>
<evidence type="ECO:0000313" key="2">
    <source>
        <dbReference type="Proteomes" id="UP000516412"/>
    </source>
</evidence>
<accession>A0A7H1MAZ2</accession>
<name>A0A7H1MAZ2_9NEIS</name>
<dbReference type="PANTHER" id="PTHR38453">
    <property type="entry name" value="CYTOPLASMIC PROTEIN-RELATED"/>
    <property type="match status" value="1"/>
</dbReference>